<dbReference type="PROSITE" id="PS51482">
    <property type="entry name" value="DEGV"/>
    <property type="match status" value="1"/>
</dbReference>
<evidence type="ECO:0000313" key="2">
    <source>
        <dbReference type="EMBL" id="GFP20439.1"/>
    </source>
</evidence>
<dbReference type="PANTHER" id="PTHR33434">
    <property type="entry name" value="DEGV DOMAIN-CONTAINING PROTEIN DR_1986-RELATED"/>
    <property type="match status" value="1"/>
</dbReference>
<gene>
    <name evidence="2" type="ORF">HKBW3S03_01942</name>
</gene>
<dbReference type="Pfam" id="PF02645">
    <property type="entry name" value="DegV"/>
    <property type="match status" value="1"/>
</dbReference>
<dbReference type="EMBL" id="BLRU01000431">
    <property type="protein sequence ID" value="GFP20439.1"/>
    <property type="molecule type" value="Genomic_DNA"/>
</dbReference>
<dbReference type="RefSeq" id="WP_176237375.1">
    <property type="nucleotide sequence ID" value="NZ_BLRU01000431.1"/>
</dbReference>
<feature type="non-terminal residue" evidence="2">
    <location>
        <position position="1"/>
    </location>
</feature>
<dbReference type="AlphaFoldDB" id="A0A6V8NJE9"/>
<organism evidence="2 3">
    <name type="scientific">Candidatus Hakubella thermalkaliphila</name>
    <dbReference type="NCBI Taxonomy" id="2754717"/>
    <lineage>
        <taxon>Bacteria</taxon>
        <taxon>Bacillati</taxon>
        <taxon>Actinomycetota</taxon>
        <taxon>Actinomycetota incertae sedis</taxon>
        <taxon>Candidatus Hakubellales</taxon>
        <taxon>Candidatus Hakubellaceae</taxon>
        <taxon>Candidatus Hakubella</taxon>
    </lineage>
</organism>
<accession>A0A6V8NJE9</accession>
<dbReference type="PANTHER" id="PTHR33434:SF2">
    <property type="entry name" value="FATTY ACID-BINDING PROTEIN TM_1468"/>
    <property type="match status" value="1"/>
</dbReference>
<reference evidence="2 3" key="1">
    <citation type="journal article" date="2020" name="Front. Microbiol.">
        <title>Single-cell genomics of novel Actinobacteria with the Wood-Ljungdahl pathway discovered in a serpentinizing system.</title>
        <authorList>
            <person name="Merino N."/>
            <person name="Kawai M."/>
            <person name="Boyd E.S."/>
            <person name="Colman D.R."/>
            <person name="McGlynn S.E."/>
            <person name="Nealson K.H."/>
            <person name="Kurokawa K."/>
            <person name="Hongoh Y."/>
        </authorList>
    </citation>
    <scope>NUCLEOTIDE SEQUENCE [LARGE SCALE GENOMIC DNA]</scope>
    <source>
        <strain evidence="2 3">S03</strain>
    </source>
</reference>
<dbReference type="Gene3D" id="3.40.50.10440">
    <property type="entry name" value="Dihydroxyacetone kinase, domain 1"/>
    <property type="match status" value="1"/>
</dbReference>
<dbReference type="GO" id="GO:0008289">
    <property type="term" value="F:lipid binding"/>
    <property type="evidence" value="ECO:0007669"/>
    <property type="project" value="UniProtKB-KW"/>
</dbReference>
<dbReference type="InterPro" id="IPR003797">
    <property type="entry name" value="DegV"/>
</dbReference>
<protein>
    <recommendedName>
        <fullName evidence="4">DegV family protein</fullName>
    </recommendedName>
</protein>
<dbReference type="Gene3D" id="3.30.1180.10">
    <property type="match status" value="1"/>
</dbReference>
<evidence type="ECO:0000256" key="1">
    <source>
        <dbReference type="ARBA" id="ARBA00023121"/>
    </source>
</evidence>
<dbReference type="SUPFAM" id="SSF82549">
    <property type="entry name" value="DAK1/DegV-like"/>
    <property type="match status" value="1"/>
</dbReference>
<keyword evidence="1" id="KW-0446">Lipid-binding</keyword>
<proteinExistence type="predicted"/>
<dbReference type="Proteomes" id="UP000574717">
    <property type="component" value="Unassembled WGS sequence"/>
</dbReference>
<comment type="caution">
    <text evidence="2">The sequence shown here is derived from an EMBL/GenBank/DDBJ whole genome shotgun (WGS) entry which is preliminary data.</text>
</comment>
<name>A0A6V8NJE9_9ACTN</name>
<dbReference type="InterPro" id="IPR043168">
    <property type="entry name" value="DegV_C"/>
</dbReference>
<dbReference type="InterPro" id="IPR050270">
    <property type="entry name" value="DegV_domain_contain"/>
</dbReference>
<evidence type="ECO:0000313" key="3">
    <source>
        <dbReference type="Proteomes" id="UP000574717"/>
    </source>
</evidence>
<sequence>SIISIHISEKMSGTIRSAQIAKDSLPDLDITIVDSGYVHSPLGLMAIEASRLARKGATKEGILQLVEKFKRSLGILFLVETLQYLKMGGRIGGAKGLLASMLKIQPILTIKEGQVDAFKNVRGWNKARQVMLDTMGETLKADGQAVIFVGHSDSLQEAEELAERCREKFAPRELNIWEIGSVVGTHVGPGTLAAVYFNEFRPDG</sequence>
<evidence type="ECO:0008006" key="4">
    <source>
        <dbReference type="Google" id="ProtNLM"/>
    </source>
</evidence>
<dbReference type="NCBIfam" id="TIGR00762">
    <property type="entry name" value="DegV"/>
    <property type="match status" value="1"/>
</dbReference>